<proteinExistence type="predicted"/>
<keyword evidence="2" id="KW-1185">Reference proteome</keyword>
<dbReference type="RefSeq" id="XP_041219283.1">
    <property type="nucleotide sequence ID" value="XM_041373427.1"/>
</dbReference>
<dbReference type="AlphaFoldDB" id="A0AAD4DTZ1"/>
<name>A0AAD4DTZ1_9AGAM</name>
<feature type="non-terminal residue" evidence="1">
    <location>
        <position position="149"/>
    </location>
</feature>
<reference evidence="1" key="1">
    <citation type="journal article" date="2020" name="New Phytol.">
        <title>Comparative genomics reveals dynamic genome evolution in host specialist ectomycorrhizal fungi.</title>
        <authorList>
            <person name="Lofgren L.A."/>
            <person name="Nguyen N.H."/>
            <person name="Vilgalys R."/>
            <person name="Ruytinx J."/>
            <person name="Liao H.L."/>
            <person name="Branco S."/>
            <person name="Kuo A."/>
            <person name="LaButti K."/>
            <person name="Lipzen A."/>
            <person name="Andreopoulos W."/>
            <person name="Pangilinan J."/>
            <person name="Riley R."/>
            <person name="Hundley H."/>
            <person name="Na H."/>
            <person name="Barry K."/>
            <person name="Grigoriev I.V."/>
            <person name="Stajich J.E."/>
            <person name="Kennedy P.G."/>
        </authorList>
    </citation>
    <scope>NUCLEOTIDE SEQUENCE</scope>
    <source>
        <strain evidence="1">FC203</strain>
    </source>
</reference>
<sequence length="149" mass="16902">LAIDTYLALEHSAVEAYNNVRKAVPRCYPDTDFPSHHKIKCIVAQMSGIESIVDDMCAEGCTAFTGDYALLDRCPHCHSYRYDHIKYEASNGKVKSPVKMFHTVPIGSQLQTLYQDPAAAANMCYRDEWTKRIFEELELTDGKLSIYDD</sequence>
<protein>
    <submittedName>
        <fullName evidence="1">Uncharacterized protein</fullName>
    </submittedName>
</protein>
<comment type="caution">
    <text evidence="1">The sequence shown here is derived from an EMBL/GenBank/DDBJ whole genome shotgun (WGS) entry which is preliminary data.</text>
</comment>
<accession>A0AAD4DTZ1</accession>
<evidence type="ECO:0000313" key="1">
    <source>
        <dbReference type="EMBL" id="KAG1893707.1"/>
    </source>
</evidence>
<gene>
    <name evidence="1" type="ORF">F5891DRAFT_899210</name>
</gene>
<feature type="non-terminal residue" evidence="1">
    <location>
        <position position="1"/>
    </location>
</feature>
<organism evidence="1 2">
    <name type="scientific">Suillus fuscotomentosus</name>
    <dbReference type="NCBI Taxonomy" id="1912939"/>
    <lineage>
        <taxon>Eukaryota</taxon>
        <taxon>Fungi</taxon>
        <taxon>Dikarya</taxon>
        <taxon>Basidiomycota</taxon>
        <taxon>Agaricomycotina</taxon>
        <taxon>Agaricomycetes</taxon>
        <taxon>Agaricomycetidae</taxon>
        <taxon>Boletales</taxon>
        <taxon>Suillineae</taxon>
        <taxon>Suillaceae</taxon>
        <taxon>Suillus</taxon>
    </lineage>
</organism>
<dbReference type="EMBL" id="JABBWK010000092">
    <property type="protein sequence ID" value="KAG1893707.1"/>
    <property type="molecule type" value="Genomic_DNA"/>
</dbReference>
<dbReference type="Proteomes" id="UP001195769">
    <property type="component" value="Unassembled WGS sequence"/>
</dbReference>
<evidence type="ECO:0000313" key="2">
    <source>
        <dbReference type="Proteomes" id="UP001195769"/>
    </source>
</evidence>
<dbReference type="GeneID" id="64667725"/>